<dbReference type="GeneID" id="120282615"/>
<reference evidence="2" key="1">
    <citation type="submission" date="2025-08" db="UniProtKB">
        <authorList>
            <consortium name="RefSeq"/>
        </authorList>
    </citation>
    <scope>IDENTIFICATION</scope>
</reference>
<dbReference type="PANTHER" id="PTHR36324">
    <property type="entry name" value="OS09G0460100 PROTEIN"/>
    <property type="match status" value="1"/>
</dbReference>
<dbReference type="AlphaFoldDB" id="A0AB40D3M5"/>
<dbReference type="PANTHER" id="PTHR36324:SF1">
    <property type="entry name" value="OS09G0460100 PROTEIN"/>
    <property type="match status" value="1"/>
</dbReference>
<proteinExistence type="predicted"/>
<organism evidence="1 2">
    <name type="scientific">Dioscorea cayennensis subsp. rotundata</name>
    <name type="common">White Guinea yam</name>
    <name type="synonym">Dioscorea rotundata</name>
    <dbReference type="NCBI Taxonomy" id="55577"/>
    <lineage>
        <taxon>Eukaryota</taxon>
        <taxon>Viridiplantae</taxon>
        <taxon>Streptophyta</taxon>
        <taxon>Embryophyta</taxon>
        <taxon>Tracheophyta</taxon>
        <taxon>Spermatophyta</taxon>
        <taxon>Magnoliopsida</taxon>
        <taxon>Liliopsida</taxon>
        <taxon>Dioscoreales</taxon>
        <taxon>Dioscoreaceae</taxon>
        <taxon>Dioscorea</taxon>
    </lineage>
</organism>
<keyword evidence="1" id="KW-1185">Reference proteome</keyword>
<dbReference type="Proteomes" id="UP001515500">
    <property type="component" value="Chromosome 18"/>
</dbReference>
<protein>
    <submittedName>
        <fullName evidence="2">Uncharacterized protein LOC120282615</fullName>
    </submittedName>
</protein>
<evidence type="ECO:0000313" key="1">
    <source>
        <dbReference type="Proteomes" id="UP001515500"/>
    </source>
</evidence>
<sequence>MWSLSREEANRVPGNYCKFLVAALKDACVYCHCSCVRARASSFGADDDLPLANYFDYKHVIILEIQSRAMKAKLKPKDHLFAENLSWFLSPTSGELFIVPKGEKTDEEHKAAAEEDADDEKETFFSVKSCFSHCSIESGVMLKEHTKHSVIEEFCHCEGWPFGLGRKALMLPPLPSSPSDSWTWHKRNLSVAKLYSITI</sequence>
<name>A0AB40D3M5_DIOCR</name>
<accession>A0AB40D3M5</accession>
<evidence type="ECO:0000313" key="2">
    <source>
        <dbReference type="RefSeq" id="XP_039145385.1"/>
    </source>
</evidence>
<gene>
    <name evidence="2" type="primary">LOC120282615</name>
</gene>
<dbReference type="RefSeq" id="XP_039145385.1">
    <property type="nucleotide sequence ID" value="XM_039289451.1"/>
</dbReference>